<dbReference type="Gene3D" id="3.40.50.720">
    <property type="entry name" value="NAD(P)-binding Rossmann-like Domain"/>
    <property type="match status" value="1"/>
</dbReference>
<dbReference type="KEGG" id="camu:CA2015_2652"/>
<evidence type="ECO:0000259" key="1">
    <source>
        <dbReference type="Pfam" id="PF13460"/>
    </source>
</evidence>
<organism evidence="2 3">
    <name type="scientific">Cyclobacterium amurskyense</name>
    <dbReference type="NCBI Taxonomy" id="320787"/>
    <lineage>
        <taxon>Bacteria</taxon>
        <taxon>Pseudomonadati</taxon>
        <taxon>Bacteroidota</taxon>
        <taxon>Cytophagia</taxon>
        <taxon>Cytophagales</taxon>
        <taxon>Cyclobacteriaceae</taxon>
        <taxon>Cyclobacterium</taxon>
    </lineage>
</organism>
<dbReference type="PANTHER" id="PTHR15020">
    <property type="entry name" value="FLAVIN REDUCTASE-RELATED"/>
    <property type="match status" value="1"/>
</dbReference>
<dbReference type="OrthoDB" id="9803892at2"/>
<dbReference type="InterPro" id="IPR036291">
    <property type="entry name" value="NAD(P)-bd_dom_sf"/>
</dbReference>
<dbReference type="EMBL" id="CP012040">
    <property type="protein sequence ID" value="AKP52062.1"/>
    <property type="molecule type" value="Genomic_DNA"/>
</dbReference>
<dbReference type="PANTHER" id="PTHR15020:SF50">
    <property type="entry name" value="UPF0659 PROTEIN YMR090W"/>
    <property type="match status" value="1"/>
</dbReference>
<dbReference type="SUPFAM" id="SSF51735">
    <property type="entry name" value="NAD(P)-binding Rossmann-fold domains"/>
    <property type="match status" value="1"/>
</dbReference>
<dbReference type="CDD" id="cd05243">
    <property type="entry name" value="SDR_a5"/>
    <property type="match status" value="1"/>
</dbReference>
<proteinExistence type="predicted"/>
<dbReference type="STRING" id="320787.CA2015_2652"/>
<protein>
    <submittedName>
        <fullName evidence="2">NAD-dependent epimerase/dehydratase</fullName>
    </submittedName>
</protein>
<gene>
    <name evidence="2" type="ORF">CA2015_2652</name>
</gene>
<dbReference type="InterPro" id="IPR016040">
    <property type="entry name" value="NAD(P)-bd_dom"/>
</dbReference>
<evidence type="ECO:0000313" key="3">
    <source>
        <dbReference type="Proteomes" id="UP000036520"/>
    </source>
</evidence>
<name>A0A0H4PUQ1_9BACT</name>
<dbReference type="Proteomes" id="UP000036520">
    <property type="component" value="Chromosome"/>
</dbReference>
<dbReference type="AlphaFoldDB" id="A0A0H4PUQ1"/>
<sequence>MEKVLIIGANGNVGRILIENLSEHPDYSPVAMVRKESQAEELKNKGVSTVIADLEENFGHAFQGMDKVIFAAGSGAKTGKDKTDLVDKKGAIRSVDFSIKYGVRKFIMLSSRGAENAEKADETMQHYLLAKKAADEYLKSTNLPYAIVRPGALTNGPATGKIKIANIFNEKGDISRKDVAAVLIHMLDHGIDGTQVFEILSGKVEIEDAVRLYLKTGQEVT</sequence>
<feature type="domain" description="NAD(P)-binding" evidence="1">
    <location>
        <begin position="8"/>
        <end position="189"/>
    </location>
</feature>
<dbReference type="Pfam" id="PF13460">
    <property type="entry name" value="NAD_binding_10"/>
    <property type="match status" value="1"/>
</dbReference>
<keyword evidence="3" id="KW-1185">Reference proteome</keyword>
<evidence type="ECO:0000313" key="2">
    <source>
        <dbReference type="EMBL" id="AKP52062.1"/>
    </source>
</evidence>
<dbReference type="RefSeq" id="WP_048642335.1">
    <property type="nucleotide sequence ID" value="NZ_CAXBGM010000063.1"/>
</dbReference>
<reference evidence="2 3" key="1">
    <citation type="submission" date="2015-07" db="EMBL/GenBank/DDBJ databases">
        <authorList>
            <person name="Kim K.M."/>
        </authorList>
    </citation>
    <scope>NUCLEOTIDE SEQUENCE [LARGE SCALE GENOMIC DNA]</scope>
    <source>
        <strain evidence="2 3">KCTC 12363</strain>
    </source>
</reference>
<accession>A0A0H4PUQ1</accession>